<organism evidence="1 2">
    <name type="scientific">Cuscuta campestris</name>
    <dbReference type="NCBI Taxonomy" id="132261"/>
    <lineage>
        <taxon>Eukaryota</taxon>
        <taxon>Viridiplantae</taxon>
        <taxon>Streptophyta</taxon>
        <taxon>Embryophyta</taxon>
        <taxon>Tracheophyta</taxon>
        <taxon>Spermatophyta</taxon>
        <taxon>Magnoliopsida</taxon>
        <taxon>eudicotyledons</taxon>
        <taxon>Gunneridae</taxon>
        <taxon>Pentapetalae</taxon>
        <taxon>asterids</taxon>
        <taxon>lamiids</taxon>
        <taxon>Solanales</taxon>
        <taxon>Convolvulaceae</taxon>
        <taxon>Cuscuteae</taxon>
        <taxon>Cuscuta</taxon>
        <taxon>Cuscuta subgen. Grammica</taxon>
        <taxon>Cuscuta sect. Cleistogrammica</taxon>
    </lineage>
</organism>
<keyword evidence="2" id="KW-1185">Reference proteome</keyword>
<evidence type="ECO:0000313" key="2">
    <source>
        <dbReference type="Proteomes" id="UP000595140"/>
    </source>
</evidence>
<sequence length="66" mass="7223">MAVESASERETLSLEFSKASFQRLEGRMGLNPMQIHVTKPFQSGPGAEEGAAWARAPNSFSAKSFY</sequence>
<dbReference type="Proteomes" id="UP000595140">
    <property type="component" value="Unassembled WGS sequence"/>
</dbReference>
<dbReference type="AlphaFoldDB" id="A0A484MDS8"/>
<gene>
    <name evidence="1" type="ORF">CCAM_LOCUS27902</name>
</gene>
<protein>
    <submittedName>
        <fullName evidence="1">Uncharacterized protein</fullName>
    </submittedName>
</protein>
<dbReference type="EMBL" id="OOIL02003100">
    <property type="protein sequence ID" value="VFQ86126.1"/>
    <property type="molecule type" value="Genomic_DNA"/>
</dbReference>
<accession>A0A484MDS8</accession>
<reference evidence="1 2" key="1">
    <citation type="submission" date="2018-04" db="EMBL/GenBank/DDBJ databases">
        <authorList>
            <person name="Vogel A."/>
        </authorList>
    </citation>
    <scope>NUCLEOTIDE SEQUENCE [LARGE SCALE GENOMIC DNA]</scope>
</reference>
<evidence type="ECO:0000313" key="1">
    <source>
        <dbReference type="EMBL" id="VFQ86126.1"/>
    </source>
</evidence>
<name>A0A484MDS8_9ASTE</name>
<proteinExistence type="predicted"/>